<dbReference type="AlphaFoldDB" id="A0A1M6G492"/>
<evidence type="ECO:0000313" key="2">
    <source>
        <dbReference type="Proteomes" id="UP000184335"/>
    </source>
</evidence>
<proteinExistence type="predicted"/>
<reference evidence="1 2" key="1">
    <citation type="submission" date="2016-11" db="EMBL/GenBank/DDBJ databases">
        <authorList>
            <person name="Jaros S."/>
            <person name="Januszkiewicz K."/>
            <person name="Wedrychowicz H."/>
        </authorList>
    </citation>
    <scope>NUCLEOTIDE SEQUENCE [LARGE SCALE GENOMIC DNA]</scope>
    <source>
        <strain evidence="1 2">DSM 25479</strain>
    </source>
</reference>
<dbReference type="EMBL" id="FQYI01000008">
    <property type="protein sequence ID" value="SHJ04811.1"/>
    <property type="molecule type" value="Genomic_DNA"/>
</dbReference>
<protein>
    <submittedName>
        <fullName evidence="1">Uncharacterized protein</fullName>
    </submittedName>
</protein>
<keyword evidence="2" id="KW-1185">Reference proteome</keyword>
<dbReference type="Proteomes" id="UP000184335">
    <property type="component" value="Unassembled WGS sequence"/>
</dbReference>
<sequence>MNRNLLTIELQGQTIIGNVNFSTPFAVEVKIFSPYQGLVLSKINKGEDWNAEQQYKIAEHLLEDCYRYSTDLMRHRDLARMEFVKMLGILDKFNSQNRYDYMRNREQLMRVYAKSQLPHYKPEEDVDGRTALEIFNFMATWIVVNGKFPDFNIHSRPKDRVPPRFSQLEEKLRNYNSKSTEEKLQLQFREIATEKATEFAWFLEQEFGRGSLPGEFIERRKRNELKNDA</sequence>
<name>A0A1M6G492_9FLAO</name>
<accession>A0A1M6G492</accession>
<dbReference type="STRING" id="1118202.SAMN05443429_10851"/>
<gene>
    <name evidence="1" type="ORF">SAMN05443429_10851</name>
</gene>
<evidence type="ECO:0000313" key="1">
    <source>
        <dbReference type="EMBL" id="SHJ04811.1"/>
    </source>
</evidence>
<dbReference type="RefSeq" id="WP_073180185.1">
    <property type="nucleotide sequence ID" value="NZ_FQYI01000008.1"/>
</dbReference>
<organism evidence="1 2">
    <name type="scientific">Cruoricaptor ignavus</name>
    <dbReference type="NCBI Taxonomy" id="1118202"/>
    <lineage>
        <taxon>Bacteria</taxon>
        <taxon>Pseudomonadati</taxon>
        <taxon>Bacteroidota</taxon>
        <taxon>Flavobacteriia</taxon>
        <taxon>Flavobacteriales</taxon>
        <taxon>Weeksellaceae</taxon>
        <taxon>Cruoricaptor</taxon>
    </lineage>
</organism>